<gene>
    <name evidence="1" type="ORF">CT19425_MP70110</name>
</gene>
<dbReference type="AlphaFoldDB" id="A0A375IPF9"/>
<dbReference type="EMBL" id="LT991977">
    <property type="protein sequence ID" value="SPK75950.1"/>
    <property type="molecule type" value="Genomic_DNA"/>
</dbReference>
<dbReference type="Proteomes" id="UP000255505">
    <property type="component" value="Plasmid II"/>
</dbReference>
<organism evidence="1 2">
    <name type="scientific">Cupriavidus taiwanensis</name>
    <dbReference type="NCBI Taxonomy" id="164546"/>
    <lineage>
        <taxon>Bacteria</taxon>
        <taxon>Pseudomonadati</taxon>
        <taxon>Pseudomonadota</taxon>
        <taxon>Betaproteobacteria</taxon>
        <taxon>Burkholderiales</taxon>
        <taxon>Burkholderiaceae</taxon>
        <taxon>Cupriavidus</taxon>
    </lineage>
</organism>
<protein>
    <submittedName>
        <fullName evidence="1">Uncharacterized protein</fullName>
    </submittedName>
</protein>
<name>A0A375IPF9_9BURK</name>
<evidence type="ECO:0000313" key="2">
    <source>
        <dbReference type="Proteomes" id="UP000255505"/>
    </source>
</evidence>
<sequence>MMFRQKRDSLLWEAFAAHINSLLLSSARFTNSASTVYLPKASDAAEANLSPVIWCYPQYLVLLGLWETDAPHRLGHRITLVS</sequence>
<proteinExistence type="predicted"/>
<accession>A0A375IPF9</accession>
<evidence type="ECO:0000313" key="1">
    <source>
        <dbReference type="EMBL" id="SPK75950.1"/>
    </source>
</evidence>
<keyword evidence="1" id="KW-0614">Plasmid</keyword>
<reference evidence="1 2" key="1">
    <citation type="submission" date="2018-01" db="EMBL/GenBank/DDBJ databases">
        <authorList>
            <person name="Gaut B.S."/>
            <person name="Morton B.R."/>
            <person name="Clegg M.T."/>
            <person name="Duvall M.R."/>
        </authorList>
    </citation>
    <scope>NUCLEOTIDE SEQUENCE [LARGE SCALE GENOMIC DNA]</scope>
    <source>
        <strain evidence="1">Cupriavidus taiwanensis LMG 19425</strain>
        <plasmid evidence="2">Plasmid ii</plasmid>
    </source>
</reference>
<geneLocation type="plasmid" evidence="1">
    <name>II</name>
</geneLocation>